<evidence type="ECO:0000313" key="2">
    <source>
        <dbReference type="Proteomes" id="UP000576082"/>
    </source>
</evidence>
<dbReference type="RefSeq" id="WP_169660754.1">
    <property type="nucleotide sequence ID" value="NZ_JABANE010000177.1"/>
</dbReference>
<dbReference type="Proteomes" id="UP000576082">
    <property type="component" value="Unassembled WGS sequence"/>
</dbReference>
<sequence length="211" mass="25388">MRKALVYFILLIVVLSCRDKVKQYYWVEPTLNGTIDSIVLIRKDVLVDSSKYIFIGKDLERIVHYKDREIYSIDSQYIINNNRNVIYFGNFDLGDTLFNGYSNVKLNKNNILLEKNIFFMGKKTDNIKYFYDNQFLKSCIDNYNSNSDTLYFEYDNRGQLIEKYFRNGSSTIYQNYILDDSSNWIYRKVINVDKNNKEYSSYVEERIYYYN</sequence>
<gene>
    <name evidence="1" type="ORF">HHU12_31695</name>
</gene>
<name>A0A7X9XD73_9BACT</name>
<keyword evidence="2" id="KW-1185">Reference proteome</keyword>
<dbReference type="PROSITE" id="PS51257">
    <property type="entry name" value="PROKAR_LIPOPROTEIN"/>
    <property type="match status" value="1"/>
</dbReference>
<reference evidence="1 2" key="1">
    <citation type="submission" date="2020-04" db="EMBL/GenBank/DDBJ databases">
        <title>Flammeovirga sp. SR4, a novel species isolated from seawater.</title>
        <authorList>
            <person name="Wang X."/>
        </authorList>
    </citation>
    <scope>NUCLEOTIDE SEQUENCE [LARGE SCALE GENOMIC DNA]</scope>
    <source>
        <strain evidence="1 2">ATCC 23126</strain>
    </source>
</reference>
<evidence type="ECO:0000313" key="1">
    <source>
        <dbReference type="EMBL" id="NME72567.1"/>
    </source>
</evidence>
<proteinExistence type="predicted"/>
<organism evidence="1 2">
    <name type="scientific">Flammeovirga aprica JL-4</name>
    <dbReference type="NCBI Taxonomy" id="694437"/>
    <lineage>
        <taxon>Bacteria</taxon>
        <taxon>Pseudomonadati</taxon>
        <taxon>Bacteroidota</taxon>
        <taxon>Cytophagia</taxon>
        <taxon>Cytophagales</taxon>
        <taxon>Flammeovirgaceae</taxon>
        <taxon>Flammeovirga</taxon>
    </lineage>
</organism>
<accession>A0A7X9XD73</accession>
<protein>
    <submittedName>
        <fullName evidence="1">Uncharacterized protein</fullName>
    </submittedName>
</protein>
<comment type="caution">
    <text evidence="1">The sequence shown here is derived from an EMBL/GenBank/DDBJ whole genome shotgun (WGS) entry which is preliminary data.</text>
</comment>
<dbReference type="EMBL" id="JABANE010000177">
    <property type="protein sequence ID" value="NME72567.1"/>
    <property type="molecule type" value="Genomic_DNA"/>
</dbReference>
<dbReference type="AlphaFoldDB" id="A0A7X9XD73"/>